<evidence type="ECO:0000256" key="1">
    <source>
        <dbReference type="ARBA" id="ARBA00006432"/>
    </source>
</evidence>
<evidence type="ECO:0000256" key="6">
    <source>
        <dbReference type="ARBA" id="ARBA00022990"/>
    </source>
</evidence>
<dbReference type="Gene3D" id="3.40.50.12780">
    <property type="entry name" value="N-terminal domain of ligase-like"/>
    <property type="match status" value="1"/>
</dbReference>
<dbReference type="PROSITE" id="PS00455">
    <property type="entry name" value="AMP_BINDING"/>
    <property type="match status" value="1"/>
</dbReference>
<keyword evidence="6" id="KW-0007">Acetylation</keyword>
<comment type="caution">
    <text evidence="10">The sequence shown here is derived from an EMBL/GenBank/DDBJ whole genome shotgun (WGS) entry which is preliminary data.</text>
</comment>
<comment type="similarity">
    <text evidence="1">Belongs to the ATP-dependent AMP-binding enzyme family.</text>
</comment>
<dbReference type="InterPro" id="IPR020845">
    <property type="entry name" value="AMP-binding_CS"/>
</dbReference>
<dbReference type="InterPro" id="IPR000873">
    <property type="entry name" value="AMP-dep_synth/lig_dom"/>
</dbReference>
<keyword evidence="11" id="KW-1185">Reference proteome</keyword>
<evidence type="ECO:0000256" key="5">
    <source>
        <dbReference type="ARBA" id="ARBA00022840"/>
    </source>
</evidence>
<evidence type="ECO:0000259" key="8">
    <source>
        <dbReference type="Pfam" id="PF13193"/>
    </source>
</evidence>
<sequence length="655" mass="70420">MTYTWHPSRDYLEHSNVARLMRTLGASTADELRARSVADIGGFWGAVAEDLGIEFRTPWTDVVDLGRGIEYPDWFTGGHLNIVDAALTRWARETPGNTAVAHEREDGTVRTLTFAELDDRVARARAGLRARGIGKGDAVALYLPMTPEAVIAMYAVASIGATAVPLFSGFAATAIASRLQDARAKAVVTADGTVRRGRSVGMLPQLEEALTSCPDVELVVVVDNLHPSPRPGEAAGQAGRTVSWQRLLDTDTDPDPEAEDTDASDVLLLAYTSGTTGRPKGAVHTHAGFLLKTASEVAYGFDITPGRTFCWITDMGWIMGPLSIFGTHANGGTLLLYEGSPDVPGTDRLWQLVERHRVSMLGVSPTLIRTLKAAAPQPPAQDLSSVRVLGSTGEPWDPESYEWLARDVFGSRVPVINFSGGTEVGGSFLCPYPVEDIRSCSLGGPALGMDVDVVDDDARPVRGGVGELVCRQPWPAMTRGIWNDDARYREAYWSTFPGLWRHGDHALVDEDGGWFILGRSDDVMNVAGKRVAPAEIESVLAVDPAVAESAVVGIPDATKGEAVWAFYVPRAGDETEDGDESEVSARLRRRVAEELGKPFAPSRVIRVGQLPKTRSAKILRRAVRAAVLDADPGDLSGAENPEAVDEIRAQVKALG</sequence>
<protein>
    <recommendedName>
        <fullName evidence="2">acetate--CoA ligase</fullName>
        <ecNumber evidence="2">6.2.1.1</ecNumber>
    </recommendedName>
</protein>
<keyword evidence="5" id="KW-0067">ATP-binding</keyword>
<keyword evidence="3" id="KW-0436">Ligase</keyword>
<dbReference type="InterPro" id="IPR045851">
    <property type="entry name" value="AMP-bd_C_sf"/>
</dbReference>
<dbReference type="EMBL" id="JAGPYQ010000002">
    <property type="protein sequence ID" value="MBQ0854522.1"/>
    <property type="molecule type" value="Genomic_DNA"/>
</dbReference>
<dbReference type="GO" id="GO:0003987">
    <property type="term" value="F:acetate-CoA ligase activity"/>
    <property type="evidence" value="ECO:0007669"/>
    <property type="project" value="UniProtKB-EC"/>
</dbReference>
<evidence type="ECO:0000259" key="9">
    <source>
        <dbReference type="Pfam" id="PF16177"/>
    </source>
</evidence>
<dbReference type="Gene3D" id="3.30.300.30">
    <property type="match status" value="1"/>
</dbReference>
<evidence type="ECO:0000256" key="3">
    <source>
        <dbReference type="ARBA" id="ARBA00022598"/>
    </source>
</evidence>
<evidence type="ECO:0000256" key="2">
    <source>
        <dbReference type="ARBA" id="ARBA00013275"/>
    </source>
</evidence>
<proteinExistence type="inferred from homology"/>
<dbReference type="GO" id="GO:0005524">
    <property type="term" value="F:ATP binding"/>
    <property type="evidence" value="ECO:0007669"/>
    <property type="project" value="UniProtKB-KW"/>
</dbReference>
<keyword evidence="4" id="KW-0547">Nucleotide-binding</keyword>
<evidence type="ECO:0000313" key="10">
    <source>
        <dbReference type="EMBL" id="MBQ0854522.1"/>
    </source>
</evidence>
<dbReference type="PANTHER" id="PTHR24095">
    <property type="entry name" value="ACETYL-COENZYME A SYNTHETASE"/>
    <property type="match status" value="1"/>
</dbReference>
<feature type="domain" description="AMP-dependent synthetase/ligase" evidence="7">
    <location>
        <begin position="88"/>
        <end position="482"/>
    </location>
</feature>
<dbReference type="SUPFAM" id="SSF56801">
    <property type="entry name" value="Acetyl-CoA synthetase-like"/>
    <property type="match status" value="1"/>
</dbReference>
<dbReference type="GO" id="GO:0006085">
    <property type="term" value="P:acetyl-CoA biosynthetic process"/>
    <property type="evidence" value="ECO:0007669"/>
    <property type="project" value="TreeGrafter"/>
</dbReference>
<feature type="domain" description="AMP-binding enzyme C-terminal" evidence="8">
    <location>
        <begin position="535"/>
        <end position="617"/>
    </location>
</feature>
<dbReference type="InterPro" id="IPR025110">
    <property type="entry name" value="AMP-bd_C"/>
</dbReference>
<dbReference type="EC" id="6.2.1.1" evidence="2"/>
<name>A0A940Y0W3_9ACTN</name>
<evidence type="ECO:0000259" key="7">
    <source>
        <dbReference type="Pfam" id="PF00501"/>
    </source>
</evidence>
<reference evidence="10 11" key="1">
    <citation type="submission" date="2021-04" db="EMBL/GenBank/DDBJ databases">
        <authorList>
            <person name="Tang X."/>
            <person name="Zhou X."/>
            <person name="Chen X."/>
            <person name="Cernava T."/>
            <person name="Zhang C."/>
        </authorList>
    </citation>
    <scope>NUCLEOTIDE SEQUENCE [LARGE SCALE GENOMIC DNA]</scope>
    <source>
        <strain evidence="10 11">BH-SS-21</strain>
    </source>
</reference>
<dbReference type="Proteomes" id="UP000677413">
    <property type="component" value="Unassembled WGS sequence"/>
</dbReference>
<dbReference type="RefSeq" id="WP_210892218.1">
    <property type="nucleotide sequence ID" value="NZ_JAGPYQ010000002.1"/>
</dbReference>
<gene>
    <name evidence="10" type="ORF">J8N05_40900</name>
</gene>
<dbReference type="PANTHER" id="PTHR24095:SF14">
    <property type="entry name" value="ACETYL-COENZYME A SYNTHETASE 1"/>
    <property type="match status" value="1"/>
</dbReference>
<dbReference type="InterPro" id="IPR032387">
    <property type="entry name" value="ACAS_N"/>
</dbReference>
<evidence type="ECO:0000256" key="4">
    <source>
        <dbReference type="ARBA" id="ARBA00022741"/>
    </source>
</evidence>
<dbReference type="Pfam" id="PF00501">
    <property type="entry name" value="AMP-binding"/>
    <property type="match status" value="1"/>
</dbReference>
<dbReference type="Pfam" id="PF16177">
    <property type="entry name" value="ACAS_N"/>
    <property type="match status" value="1"/>
</dbReference>
<dbReference type="AlphaFoldDB" id="A0A940Y0W3"/>
<dbReference type="Pfam" id="PF13193">
    <property type="entry name" value="AMP-binding_C"/>
    <property type="match status" value="1"/>
</dbReference>
<dbReference type="InterPro" id="IPR042099">
    <property type="entry name" value="ANL_N_sf"/>
</dbReference>
<feature type="domain" description="Acetyl-coenzyme A synthetase N-terminal" evidence="9">
    <location>
        <begin position="30"/>
        <end position="83"/>
    </location>
</feature>
<evidence type="ECO:0000313" key="11">
    <source>
        <dbReference type="Proteomes" id="UP000677413"/>
    </source>
</evidence>
<accession>A0A940Y0W3</accession>
<organism evidence="10 11">
    <name type="scientific">Streptomyces liliiviolaceus</name>
    <dbReference type="NCBI Taxonomy" id="2823109"/>
    <lineage>
        <taxon>Bacteria</taxon>
        <taxon>Bacillati</taxon>
        <taxon>Actinomycetota</taxon>
        <taxon>Actinomycetes</taxon>
        <taxon>Kitasatosporales</taxon>
        <taxon>Streptomycetaceae</taxon>
        <taxon>Streptomyces</taxon>
    </lineage>
</organism>